<evidence type="ECO:0000313" key="3">
    <source>
        <dbReference type="Proteomes" id="UP001213000"/>
    </source>
</evidence>
<organism evidence="2 3">
    <name type="scientific">Leucocoprinus birnbaumii</name>
    <dbReference type="NCBI Taxonomy" id="56174"/>
    <lineage>
        <taxon>Eukaryota</taxon>
        <taxon>Fungi</taxon>
        <taxon>Dikarya</taxon>
        <taxon>Basidiomycota</taxon>
        <taxon>Agaricomycotina</taxon>
        <taxon>Agaricomycetes</taxon>
        <taxon>Agaricomycetidae</taxon>
        <taxon>Agaricales</taxon>
        <taxon>Agaricineae</taxon>
        <taxon>Agaricaceae</taxon>
        <taxon>Leucocoprinus</taxon>
    </lineage>
</organism>
<proteinExistence type="predicted"/>
<accession>A0AAD5YYV4</accession>
<feature type="coiled-coil region" evidence="1">
    <location>
        <begin position="128"/>
        <end position="155"/>
    </location>
</feature>
<sequence>MSNPSTDFVLNLCDFPMSKIILASNHARIFKTLCYEGHTQFDISDFPLDFDFDSISLRALSDSCKVVELKLYKSNDCGRIKAVEAEMQGMEKRRVMLNKRSTALVEYIEKMDPGTIKKRRMFRPPVLIQLAEEEKNSMERRNDAIKREAKKKTVRATVSSTKEIKGLKLSLGYATTQAYWVPHYTLEQRVLDIGGATDTELRFSAVVKQSSNERWESVELNLVFPPSPDCKPDASETIYETDGWKNTSHSWGRLPKSSNGNPLLALTRAPYTWKVPRAITLGPDEEARLEIAVMPCHVATPEIHAGLPDQPATNDGGPNTYRINESKAQKYDLADRKGLQRVLPAGSVAIEVGGFQIGKVELEEIYSKGALYF</sequence>
<keyword evidence="1" id="KW-0175">Coiled coil</keyword>
<gene>
    <name evidence="2" type="ORF">NP233_g79</name>
</gene>
<dbReference type="Proteomes" id="UP001213000">
    <property type="component" value="Unassembled WGS sequence"/>
</dbReference>
<evidence type="ECO:0000256" key="1">
    <source>
        <dbReference type="SAM" id="Coils"/>
    </source>
</evidence>
<name>A0AAD5YYV4_9AGAR</name>
<comment type="caution">
    <text evidence="2">The sequence shown here is derived from an EMBL/GenBank/DDBJ whole genome shotgun (WGS) entry which is preliminary data.</text>
</comment>
<dbReference type="AlphaFoldDB" id="A0AAD5YYV4"/>
<protein>
    <submittedName>
        <fullName evidence="2">Uncharacterized protein</fullName>
    </submittedName>
</protein>
<dbReference type="EMBL" id="JANIEX010000002">
    <property type="protein sequence ID" value="KAJ3576941.1"/>
    <property type="molecule type" value="Genomic_DNA"/>
</dbReference>
<reference evidence="2" key="1">
    <citation type="submission" date="2022-07" db="EMBL/GenBank/DDBJ databases">
        <title>Genome Sequence of Leucocoprinus birnbaumii.</title>
        <authorList>
            <person name="Buettner E."/>
        </authorList>
    </citation>
    <scope>NUCLEOTIDE SEQUENCE</scope>
    <source>
        <strain evidence="2">VT141</strain>
    </source>
</reference>
<keyword evidence="3" id="KW-1185">Reference proteome</keyword>
<evidence type="ECO:0000313" key="2">
    <source>
        <dbReference type="EMBL" id="KAJ3576941.1"/>
    </source>
</evidence>